<dbReference type="EMBL" id="WSTB01000003">
    <property type="protein sequence ID" value="MWB93957.1"/>
    <property type="molecule type" value="Genomic_DNA"/>
</dbReference>
<comment type="caution">
    <text evidence="2">The sequence shown here is derived from an EMBL/GenBank/DDBJ whole genome shotgun (WGS) entry which is preliminary data.</text>
</comment>
<dbReference type="Proteomes" id="UP000471501">
    <property type="component" value="Unassembled WGS sequence"/>
</dbReference>
<gene>
    <name evidence="2" type="ORF">GON26_06255</name>
</gene>
<feature type="chain" id="PRO_5026106815" description="Substrate import-associated zinc metallohydrolase lipoprotein" evidence="1">
    <location>
        <begin position="21"/>
        <end position="287"/>
    </location>
</feature>
<protein>
    <recommendedName>
        <fullName evidence="4">Substrate import-associated zinc metallohydrolase lipoprotein</fullName>
    </recommendedName>
</protein>
<feature type="signal peptide" evidence="1">
    <location>
        <begin position="1"/>
        <end position="20"/>
    </location>
</feature>
<accession>A0A6I4NSA3</accession>
<dbReference type="Pfam" id="PF15890">
    <property type="entry name" value="Peptidase_Mx1"/>
    <property type="match status" value="1"/>
</dbReference>
<proteinExistence type="predicted"/>
<dbReference type="Gene3D" id="3.40.390.70">
    <property type="match status" value="1"/>
</dbReference>
<name>A0A6I4NSA3_9FLAO</name>
<dbReference type="AlphaFoldDB" id="A0A6I4NSA3"/>
<dbReference type="NCBIfam" id="TIGR04549">
    <property type="entry name" value="LP_HExxH_w_tonB"/>
    <property type="match status" value="1"/>
</dbReference>
<dbReference type="PROSITE" id="PS51257">
    <property type="entry name" value="PROKAR_LIPOPROTEIN"/>
    <property type="match status" value="1"/>
</dbReference>
<dbReference type="RefSeq" id="WP_160373883.1">
    <property type="nucleotide sequence ID" value="NZ_WSTB01000003.1"/>
</dbReference>
<evidence type="ECO:0000313" key="3">
    <source>
        <dbReference type="Proteomes" id="UP000471501"/>
    </source>
</evidence>
<evidence type="ECO:0000256" key="1">
    <source>
        <dbReference type="SAM" id="SignalP"/>
    </source>
</evidence>
<evidence type="ECO:0000313" key="2">
    <source>
        <dbReference type="EMBL" id="MWB93957.1"/>
    </source>
</evidence>
<reference evidence="2 3" key="1">
    <citation type="submission" date="2019-12" db="EMBL/GenBank/DDBJ databases">
        <authorList>
            <person name="Kim Y.S."/>
        </authorList>
    </citation>
    <scope>NUCLEOTIDE SEQUENCE [LARGE SCALE GENOMIC DNA]</scope>
    <source>
        <strain evidence="2 3">GA093</strain>
    </source>
</reference>
<organism evidence="2 3">
    <name type="scientific">Flavobacterium hydrocarbonoxydans</name>
    <dbReference type="NCBI Taxonomy" id="2683249"/>
    <lineage>
        <taxon>Bacteria</taxon>
        <taxon>Pseudomonadati</taxon>
        <taxon>Bacteroidota</taxon>
        <taxon>Flavobacteriia</taxon>
        <taxon>Flavobacteriales</taxon>
        <taxon>Flavobacteriaceae</taxon>
        <taxon>Flavobacterium</taxon>
    </lineage>
</organism>
<dbReference type="InterPro" id="IPR030890">
    <property type="entry name" value="LP_HExxH_w_TonB"/>
</dbReference>
<keyword evidence="3" id="KW-1185">Reference proteome</keyword>
<evidence type="ECO:0008006" key="4">
    <source>
        <dbReference type="Google" id="ProtNLM"/>
    </source>
</evidence>
<sequence>MKITKKYKVAILAMTLVAFAGCSHEDQPTESQLDLTKPVQSDLDKWITTNYVNPYNMKVQYKWNQNTVDFNRFLYPPQEDKVKPVLEIIQKIWLDSYKVIAGADFVKKIAPREIVMVGGVNRNTTGTITLGLAEGGQRVTLFETDYVDKTDRENVKQFIHTIQHEYIHILNQTKPYDENSLAKITPSGYTANWYASGDAVANEEGFITAYARSNINEDFAEMASIMLINSKEEYEAILAGIESEEAVAAIKSKEAIVVKYFKEAFNIDFYALRDEADKNTTAVVNGN</sequence>
<keyword evidence="1" id="KW-0732">Signal</keyword>